<gene>
    <name evidence="1" type="ORF">S12H4_25183</name>
</gene>
<accession>X1QXL6</accession>
<proteinExistence type="predicted"/>
<protein>
    <recommendedName>
        <fullName evidence="2">Glycosyl hydrolase family 98 putative carbohydrate-binding module domain-containing protein</fullName>
    </recommendedName>
</protein>
<comment type="caution">
    <text evidence="1">The sequence shown here is derived from an EMBL/GenBank/DDBJ whole genome shotgun (WGS) entry which is preliminary data.</text>
</comment>
<feature type="non-terminal residue" evidence="1">
    <location>
        <position position="1"/>
    </location>
</feature>
<reference evidence="1" key="1">
    <citation type="journal article" date="2014" name="Front. Microbiol.">
        <title>High frequency of phylogenetically diverse reductive dehalogenase-homologous genes in deep subseafloor sedimentary metagenomes.</title>
        <authorList>
            <person name="Kawai M."/>
            <person name="Futagami T."/>
            <person name="Toyoda A."/>
            <person name="Takaki Y."/>
            <person name="Nishi S."/>
            <person name="Hori S."/>
            <person name="Arai W."/>
            <person name="Tsubouchi T."/>
            <person name="Morono Y."/>
            <person name="Uchiyama I."/>
            <person name="Ito T."/>
            <person name="Fujiyama A."/>
            <person name="Inagaki F."/>
            <person name="Takami H."/>
        </authorList>
    </citation>
    <scope>NUCLEOTIDE SEQUENCE</scope>
    <source>
        <strain evidence="1">Expedition CK06-06</strain>
    </source>
</reference>
<name>X1QXL6_9ZZZZ</name>
<evidence type="ECO:0008006" key="2">
    <source>
        <dbReference type="Google" id="ProtNLM"/>
    </source>
</evidence>
<organism evidence="1">
    <name type="scientific">marine sediment metagenome</name>
    <dbReference type="NCBI Taxonomy" id="412755"/>
    <lineage>
        <taxon>unclassified sequences</taxon>
        <taxon>metagenomes</taxon>
        <taxon>ecological metagenomes</taxon>
    </lineage>
</organism>
<dbReference type="EMBL" id="BARW01013986">
    <property type="protein sequence ID" value="GAI73003.1"/>
    <property type="molecule type" value="Genomic_DNA"/>
</dbReference>
<evidence type="ECO:0000313" key="1">
    <source>
        <dbReference type="EMBL" id="GAI73003.1"/>
    </source>
</evidence>
<sequence length="96" mass="10552">CRGLPISVSVRAISERYKRDYGVSFYSGTIMRVEIDDGVSVSSSPSIDSGIGAWQRVTANKIIASNATKLDIVLRCLPWTGFPSGFNAFFDNVRME</sequence>
<dbReference type="AlphaFoldDB" id="X1QXL6"/>